<reference evidence="3" key="1">
    <citation type="journal article" date="2019" name="Int. J. Syst. Evol. Microbiol.">
        <title>The Global Catalogue of Microorganisms (GCM) 10K type strain sequencing project: providing services to taxonomists for standard genome sequencing and annotation.</title>
        <authorList>
            <consortium name="The Broad Institute Genomics Platform"/>
            <consortium name="The Broad Institute Genome Sequencing Center for Infectious Disease"/>
            <person name="Wu L."/>
            <person name="Ma J."/>
        </authorList>
    </citation>
    <scope>NUCLEOTIDE SEQUENCE [LARGE SCALE GENOMIC DNA]</scope>
    <source>
        <strain evidence="3">JCM 17027</strain>
    </source>
</reference>
<evidence type="ECO:0000313" key="3">
    <source>
        <dbReference type="Proteomes" id="UP001500034"/>
    </source>
</evidence>
<evidence type="ECO:0000256" key="1">
    <source>
        <dbReference type="SAM" id="MobiDB-lite"/>
    </source>
</evidence>
<proteinExistence type="predicted"/>
<dbReference type="EMBL" id="BAABCQ010000266">
    <property type="protein sequence ID" value="GAA4014729.1"/>
    <property type="molecule type" value="Genomic_DNA"/>
</dbReference>
<dbReference type="RefSeq" id="WP_345597752.1">
    <property type="nucleotide sequence ID" value="NZ_BAABCQ010000266.1"/>
</dbReference>
<gene>
    <name evidence="2" type="ORF">GCM10022384_68250</name>
</gene>
<name>A0ABP7SQG7_9ACTN</name>
<comment type="caution">
    <text evidence="2">The sequence shown here is derived from an EMBL/GenBank/DDBJ whole genome shotgun (WGS) entry which is preliminary data.</text>
</comment>
<feature type="region of interest" description="Disordered" evidence="1">
    <location>
        <begin position="193"/>
        <end position="213"/>
    </location>
</feature>
<keyword evidence="3" id="KW-1185">Reference proteome</keyword>
<accession>A0ABP7SQG7</accession>
<dbReference type="Proteomes" id="UP001500034">
    <property type="component" value="Unassembled WGS sequence"/>
</dbReference>
<protein>
    <submittedName>
        <fullName evidence="2">Uncharacterized protein</fullName>
    </submittedName>
</protein>
<evidence type="ECO:0000313" key="2">
    <source>
        <dbReference type="EMBL" id="GAA4014729.1"/>
    </source>
</evidence>
<sequence>MHLAAAAGMGAAEVGSEVLVEALAALMPGVDWAPVAESTQQAEREGTLESWLEAGTLVDPLARLRAAGEEEMTAARSVARILNLVGFLYVMHGLLMPDNPFLARLRARIDESGFALVVSQLVPQMASPSGVPHALAMCLSPEIAVVAALLEELIDEQAGAGQGLLSLPGAEEGGAGAFKQTWIDRLHELRDRGLDSVGEGGGPGSAVTAVPEP</sequence>
<organism evidence="2 3">
    <name type="scientific">Streptomyces marokkonensis</name>
    <dbReference type="NCBI Taxonomy" id="324855"/>
    <lineage>
        <taxon>Bacteria</taxon>
        <taxon>Bacillati</taxon>
        <taxon>Actinomycetota</taxon>
        <taxon>Actinomycetes</taxon>
        <taxon>Kitasatosporales</taxon>
        <taxon>Streptomycetaceae</taxon>
        <taxon>Streptomyces</taxon>
    </lineage>
</organism>